<evidence type="ECO:0000313" key="8">
    <source>
        <dbReference type="Proteomes" id="UP001176941"/>
    </source>
</evidence>
<evidence type="ECO:0000256" key="1">
    <source>
        <dbReference type="ARBA" id="ARBA00004645"/>
    </source>
</evidence>
<dbReference type="Pfam" id="PF13885">
    <property type="entry name" value="Keratin_B2_2"/>
    <property type="match status" value="2"/>
</dbReference>
<keyword evidence="4" id="KW-0416">Keratin</keyword>
<keyword evidence="8" id="KW-1185">Reference proteome</keyword>
<evidence type="ECO:0000256" key="5">
    <source>
        <dbReference type="PROSITE-ProRule" id="PRU00075"/>
    </source>
</evidence>
<dbReference type="PROSITE" id="PS50912">
    <property type="entry name" value="EAR"/>
    <property type="match status" value="7"/>
</dbReference>
<evidence type="ECO:0000256" key="6">
    <source>
        <dbReference type="SAM" id="SignalP"/>
    </source>
</evidence>
<feature type="repeat" description="EAR" evidence="5">
    <location>
        <begin position="886"/>
        <end position="934"/>
    </location>
</feature>
<dbReference type="PANTHER" id="PTHR15261">
    <property type="entry name" value="THROMBOSPONDIN-TYPE LAMININ G DOMAIN AND EAR REPEAT-CONTAINING"/>
    <property type="match status" value="1"/>
</dbReference>
<dbReference type="EMBL" id="OX459941">
    <property type="protein sequence ID" value="CAI9176002.1"/>
    <property type="molecule type" value="Genomic_DNA"/>
</dbReference>
<dbReference type="Pfam" id="PF03736">
    <property type="entry name" value="EPTP"/>
    <property type="match status" value="6"/>
</dbReference>
<dbReference type="PANTHER" id="PTHR15261:SF4">
    <property type="entry name" value="THROMBOSPONDIN-TYPE LAMININ G DOMAIN AND EAR REPEAT-CONTAINING PROTEIN"/>
    <property type="match status" value="1"/>
</dbReference>
<reference evidence="7" key="1">
    <citation type="submission" date="2023-04" db="EMBL/GenBank/DDBJ databases">
        <authorList>
            <consortium name="ELIXIR-Norway"/>
        </authorList>
    </citation>
    <scope>NUCLEOTIDE SEQUENCE [LARGE SCALE GENOMIC DNA]</scope>
</reference>
<evidence type="ECO:0008006" key="9">
    <source>
        <dbReference type="Google" id="ProtNLM"/>
    </source>
</evidence>
<feature type="repeat" description="EAR" evidence="5">
    <location>
        <begin position="988"/>
        <end position="1044"/>
    </location>
</feature>
<dbReference type="InterPro" id="IPR009039">
    <property type="entry name" value="EAR"/>
</dbReference>
<dbReference type="Proteomes" id="UP001176941">
    <property type="component" value="Chromosome 5"/>
</dbReference>
<evidence type="ECO:0000256" key="4">
    <source>
        <dbReference type="ARBA" id="ARBA00022744"/>
    </source>
</evidence>
<feature type="repeat" description="EAR" evidence="5">
    <location>
        <begin position="1099"/>
        <end position="1142"/>
    </location>
</feature>
<comment type="subcellular location">
    <subcellularLocation>
        <location evidence="1">Cell projection</location>
        <location evidence="1">Stereocilium</location>
    </subcellularLocation>
</comment>
<dbReference type="InterPro" id="IPR013320">
    <property type="entry name" value="ConA-like_dom_sf"/>
</dbReference>
<sequence>MSALLTLCVVLLPLATPGRGARPWEPCTDLRPLDVLAEAVPPDGSAVGVRVMQVQGARGLQLSAAAPHALSFPASRIFFRCDLFPEEFSIVVTLRVPSLPPKSMTLNKNKEGKTSSGCCQTTHNTEETYKAGELWALTHTLTHTHILTLLWPHNPTMAFSNLSACSSDLSYSSRVCLPGSCDSCTDSSWQVDDCPESCCEAPCCAPSCCAPAPRLTLLCAPVSCESSPCCQPACSSSCLPLCCQTPCCQPSCCTSSPCQQACCEPVCCRPVCCTPVCCTPVCCEAAPCSTSSCCQQSSCQPSCCTSSLCQQACCEPVCCRPVCCTPCCQPACSSSYPASCCQPSSCQSSCCTSSPCQQACCGPVCFRPVCCTPVCCRPVCCTPLCCTPVCCRPVCCRPVCSCSSSCLASCCQPSSCQPSCCTSSPCQQACSEPVCCRPVCCRPVCSCSSSCQALGCQPSSCQPSCCTSSPCQQACSEPVCCRPVCCTPVCCRPVCCRPVCCEASPCSAPSSCCRPSSSPSCCTSSPCQQACCELVCCRPVCCRPACCGASPCSAPSSCCRPSSSVSLLCHPKNEYLLAVVAEERDSLLLGLRYSPTQLHFLFLSEDGAGAWQTRVSFRSPALVDGQWHVLVLAVSEGSFSLTTDCGPAVDIMADMPFPATLSVRGARFFIGSRRRTKGRFTGLVRQLVLLPGSDATPRLCPCMNPELAVLSIPAILHGLTGKPEDNEVLKYPYETDMKVTLGPRPPCTKAEDAQFWFDASRKGLYLCVGSEWVSVLAAKERLDYVEEHQSLFTNSETLGIEVFVIPEAGLFVATANRKTTSAIYKWTDGKFASYQDIPTHQAQSWRHFTIGKKASSCIFLAVANFEPNEKGQEFSVIYKWSQRRLRFTPYQRVPTHSARDWEAFEVAGEHFLAVANHREGDNHNIDSVIYKWNPGTRLFEANQTIATSGAYDWEFFTVGPYAFLAVANAFNGTSTRLQSHLYVRLGGSFQLFQSFLTFGAADWEVFHIGERVFLAVANSHRYDVEMRVQNDSYVINSVIYELNVTAQTFVRFQEIRTCSALDWEFFSVGEDYFLVVANSFDGNTFSVNSIIYRWQGYEGFVAVHSLPTFGCRDWEAFRTAAGSYLVYSSAKEPLSRVLKLRTG</sequence>
<keyword evidence="3" id="KW-0677">Repeat</keyword>
<name>A0ABN8ZPZ3_RANTA</name>
<feature type="repeat" description="EAR" evidence="5">
    <location>
        <begin position="830"/>
        <end position="882"/>
    </location>
</feature>
<keyword evidence="2 6" id="KW-0732">Signal</keyword>
<dbReference type="Gene3D" id="2.60.120.200">
    <property type="match status" value="1"/>
</dbReference>
<evidence type="ECO:0000256" key="3">
    <source>
        <dbReference type="ARBA" id="ARBA00022737"/>
    </source>
</evidence>
<protein>
    <recommendedName>
        <fullName evidence="9">Thrombospondin type laminin G domain and EAR repeats</fullName>
    </recommendedName>
</protein>
<evidence type="ECO:0000313" key="7">
    <source>
        <dbReference type="EMBL" id="CAI9176002.1"/>
    </source>
</evidence>
<proteinExistence type="predicted"/>
<feature type="repeat" description="EAR" evidence="5">
    <location>
        <begin position="938"/>
        <end position="986"/>
    </location>
</feature>
<feature type="chain" id="PRO_5046335254" description="Thrombospondin type laminin G domain and EAR repeats" evidence="6">
    <location>
        <begin position="21"/>
        <end position="1143"/>
    </location>
</feature>
<dbReference type="SUPFAM" id="SSF49899">
    <property type="entry name" value="Concanavalin A-like lectins/glucanases"/>
    <property type="match status" value="1"/>
</dbReference>
<feature type="repeat" description="EAR" evidence="5">
    <location>
        <begin position="1048"/>
        <end position="1096"/>
    </location>
</feature>
<feature type="repeat" description="EAR" evidence="5">
    <location>
        <begin position="783"/>
        <end position="828"/>
    </location>
</feature>
<organism evidence="7 8">
    <name type="scientific">Rangifer tarandus platyrhynchus</name>
    <name type="common">Svalbard reindeer</name>
    <dbReference type="NCBI Taxonomy" id="3082113"/>
    <lineage>
        <taxon>Eukaryota</taxon>
        <taxon>Metazoa</taxon>
        <taxon>Chordata</taxon>
        <taxon>Craniata</taxon>
        <taxon>Vertebrata</taxon>
        <taxon>Euteleostomi</taxon>
        <taxon>Mammalia</taxon>
        <taxon>Eutheria</taxon>
        <taxon>Laurasiatheria</taxon>
        <taxon>Artiodactyla</taxon>
        <taxon>Ruminantia</taxon>
        <taxon>Pecora</taxon>
        <taxon>Cervidae</taxon>
        <taxon>Odocoileinae</taxon>
        <taxon>Rangifer</taxon>
    </lineage>
</organism>
<dbReference type="InterPro" id="IPR005492">
    <property type="entry name" value="EPTP"/>
</dbReference>
<dbReference type="InterPro" id="IPR002494">
    <property type="entry name" value="KAP"/>
</dbReference>
<gene>
    <name evidence="7" type="ORF">MRATA1EN1_LOCUS24964</name>
</gene>
<accession>A0ABN8ZPZ3</accession>
<feature type="signal peptide" evidence="6">
    <location>
        <begin position="1"/>
        <end position="20"/>
    </location>
</feature>
<evidence type="ECO:0000256" key="2">
    <source>
        <dbReference type="ARBA" id="ARBA00022729"/>
    </source>
</evidence>